<name>A0A5A9P962_9TELE</name>
<dbReference type="EMBL" id="SOYY01000008">
    <property type="protein sequence ID" value="KAA0718302.1"/>
    <property type="molecule type" value="Genomic_DNA"/>
</dbReference>
<dbReference type="Proteomes" id="UP000324632">
    <property type="component" value="Chromosome 8"/>
</dbReference>
<organism evidence="1 2">
    <name type="scientific">Triplophysa tibetana</name>
    <dbReference type="NCBI Taxonomy" id="1572043"/>
    <lineage>
        <taxon>Eukaryota</taxon>
        <taxon>Metazoa</taxon>
        <taxon>Chordata</taxon>
        <taxon>Craniata</taxon>
        <taxon>Vertebrata</taxon>
        <taxon>Euteleostomi</taxon>
        <taxon>Actinopterygii</taxon>
        <taxon>Neopterygii</taxon>
        <taxon>Teleostei</taxon>
        <taxon>Ostariophysi</taxon>
        <taxon>Cypriniformes</taxon>
        <taxon>Nemacheilidae</taxon>
        <taxon>Triplophysa</taxon>
    </lineage>
</organism>
<accession>A0A5A9P962</accession>
<dbReference type="AlphaFoldDB" id="A0A5A9P962"/>
<keyword evidence="2" id="KW-1185">Reference proteome</keyword>
<sequence length="114" mass="12629">MESESSACHCDVRLKPAIKGKVMTQHAVVAVISSYRCPPVGAKRICAFAAAGRKENFNLIEVQEVKAMLHAMLSQLKLEDVDDDDEETHCDVEGGLVEDGDVEEELYFSDSWEI</sequence>
<proteinExistence type="predicted"/>
<comment type="caution">
    <text evidence="1">The sequence shown here is derived from an EMBL/GenBank/DDBJ whole genome shotgun (WGS) entry which is preliminary data.</text>
</comment>
<evidence type="ECO:0000313" key="1">
    <source>
        <dbReference type="EMBL" id="KAA0718302.1"/>
    </source>
</evidence>
<gene>
    <name evidence="1" type="ORF">E1301_Tti017297</name>
</gene>
<protein>
    <submittedName>
        <fullName evidence="1">Uncharacterized protein</fullName>
    </submittedName>
</protein>
<reference evidence="1 2" key="1">
    <citation type="journal article" date="2019" name="Mol. Ecol. Resour.">
        <title>Chromosome-level genome assembly of Triplophysa tibetana, a fish adapted to the harsh high-altitude environment of the Tibetan Plateau.</title>
        <authorList>
            <person name="Yang X."/>
            <person name="Liu H."/>
            <person name="Ma Z."/>
            <person name="Zou Y."/>
            <person name="Zou M."/>
            <person name="Mao Y."/>
            <person name="Li X."/>
            <person name="Wang H."/>
            <person name="Chen T."/>
            <person name="Wang W."/>
            <person name="Yang R."/>
        </authorList>
    </citation>
    <scope>NUCLEOTIDE SEQUENCE [LARGE SCALE GENOMIC DNA]</scope>
    <source>
        <strain evidence="1">TTIB1903HZAU</strain>
        <tissue evidence="1">Muscle</tissue>
    </source>
</reference>
<evidence type="ECO:0000313" key="2">
    <source>
        <dbReference type="Proteomes" id="UP000324632"/>
    </source>
</evidence>